<evidence type="ECO:0000313" key="1">
    <source>
        <dbReference type="EMBL" id="KKL92202.1"/>
    </source>
</evidence>
<protein>
    <submittedName>
        <fullName evidence="1">Uncharacterized protein</fullName>
    </submittedName>
</protein>
<name>A0A0F9IYV3_9ZZZZ</name>
<comment type="caution">
    <text evidence="1">The sequence shown here is derived from an EMBL/GenBank/DDBJ whole genome shotgun (WGS) entry which is preliminary data.</text>
</comment>
<gene>
    <name evidence="1" type="ORF">LCGC14_1887010</name>
</gene>
<accession>A0A0F9IYV3</accession>
<sequence length="51" mass="5749">MESVLKVICMYCKKAMGQKDGKGVEGESSSICPECWAKHWPGEPYPEEDKQ</sequence>
<reference evidence="1" key="1">
    <citation type="journal article" date="2015" name="Nature">
        <title>Complex archaea that bridge the gap between prokaryotes and eukaryotes.</title>
        <authorList>
            <person name="Spang A."/>
            <person name="Saw J.H."/>
            <person name="Jorgensen S.L."/>
            <person name="Zaremba-Niedzwiedzka K."/>
            <person name="Martijn J."/>
            <person name="Lind A.E."/>
            <person name="van Eijk R."/>
            <person name="Schleper C."/>
            <person name="Guy L."/>
            <person name="Ettema T.J."/>
        </authorList>
    </citation>
    <scope>NUCLEOTIDE SEQUENCE</scope>
</reference>
<proteinExistence type="predicted"/>
<organism evidence="1">
    <name type="scientific">marine sediment metagenome</name>
    <dbReference type="NCBI Taxonomy" id="412755"/>
    <lineage>
        <taxon>unclassified sequences</taxon>
        <taxon>metagenomes</taxon>
        <taxon>ecological metagenomes</taxon>
    </lineage>
</organism>
<dbReference type="AlphaFoldDB" id="A0A0F9IYV3"/>
<dbReference type="EMBL" id="LAZR01019530">
    <property type="protein sequence ID" value="KKL92202.1"/>
    <property type="molecule type" value="Genomic_DNA"/>
</dbReference>